<organism evidence="2 3">
    <name type="scientific">Nonomuraea recticatena</name>
    <dbReference type="NCBI Taxonomy" id="46178"/>
    <lineage>
        <taxon>Bacteria</taxon>
        <taxon>Bacillati</taxon>
        <taxon>Actinomycetota</taxon>
        <taxon>Actinomycetes</taxon>
        <taxon>Streptosporangiales</taxon>
        <taxon>Streptosporangiaceae</taxon>
        <taxon>Nonomuraea</taxon>
    </lineage>
</organism>
<dbReference type="Pfam" id="PF13460">
    <property type="entry name" value="NAD_binding_10"/>
    <property type="match status" value="1"/>
</dbReference>
<proteinExistence type="predicted"/>
<evidence type="ECO:0000313" key="3">
    <source>
        <dbReference type="Proteomes" id="UP001501666"/>
    </source>
</evidence>
<protein>
    <submittedName>
        <fullName evidence="2">NAD(P)H-binding protein</fullName>
    </submittedName>
</protein>
<reference evidence="3" key="1">
    <citation type="journal article" date="2019" name="Int. J. Syst. Evol. Microbiol.">
        <title>The Global Catalogue of Microorganisms (GCM) 10K type strain sequencing project: providing services to taxonomists for standard genome sequencing and annotation.</title>
        <authorList>
            <consortium name="The Broad Institute Genomics Platform"/>
            <consortium name="The Broad Institute Genome Sequencing Center for Infectious Disease"/>
            <person name="Wu L."/>
            <person name="Ma J."/>
        </authorList>
    </citation>
    <scope>NUCLEOTIDE SEQUENCE [LARGE SCALE GENOMIC DNA]</scope>
    <source>
        <strain evidence="3">JCM 6835</strain>
    </source>
</reference>
<dbReference type="PANTHER" id="PTHR12126:SF11">
    <property type="entry name" value="NADH DEHYDROGENASE [UBIQUINONE] 1 ALPHA SUBCOMPLEX SUBUNIT 9, MITOCHONDRIAL"/>
    <property type="match status" value="1"/>
</dbReference>
<evidence type="ECO:0000313" key="2">
    <source>
        <dbReference type="EMBL" id="GAA2698637.1"/>
    </source>
</evidence>
<dbReference type="Proteomes" id="UP001501666">
    <property type="component" value="Unassembled WGS sequence"/>
</dbReference>
<evidence type="ECO:0000259" key="1">
    <source>
        <dbReference type="Pfam" id="PF13460"/>
    </source>
</evidence>
<feature type="domain" description="NAD(P)-binding" evidence="1">
    <location>
        <begin position="3"/>
        <end position="136"/>
    </location>
</feature>
<keyword evidence="3" id="KW-1185">Reference proteome</keyword>
<dbReference type="PANTHER" id="PTHR12126">
    <property type="entry name" value="NADH-UBIQUINONE OXIDOREDUCTASE 39 KDA SUBUNIT-RELATED"/>
    <property type="match status" value="1"/>
</dbReference>
<dbReference type="InterPro" id="IPR016040">
    <property type="entry name" value="NAD(P)-bd_dom"/>
</dbReference>
<name>A0ABP6FRD2_9ACTN</name>
<sequence>MTGATGRLGVATVRRLTERGFEVRAVSRRPREGAVEWVVADLATGEGVAAAVEGVEAVVHLAAAPYKGRYTDRVELDGTRALVDAAAKAGVRHLLYVSIVGVEAVPWGYFMTKLKGERIVAEGGVPYSIVRATQFHEFVDEVFARLPLLLVDAGISAQPVDVREVAARLVDRIGQGPSGGIEEFGGPEVLTMAELAERWRAARGVRRPIVRVRVPGRLGRAFRAGHATTRALPSGTIGWGDYLEGH</sequence>
<dbReference type="SUPFAM" id="SSF51735">
    <property type="entry name" value="NAD(P)-binding Rossmann-fold domains"/>
    <property type="match status" value="1"/>
</dbReference>
<gene>
    <name evidence="2" type="ORF">GCM10010412_094490</name>
</gene>
<dbReference type="Gene3D" id="3.40.50.720">
    <property type="entry name" value="NAD(P)-binding Rossmann-like Domain"/>
    <property type="match status" value="1"/>
</dbReference>
<dbReference type="InterPro" id="IPR036291">
    <property type="entry name" value="NAD(P)-bd_dom_sf"/>
</dbReference>
<comment type="caution">
    <text evidence="2">The sequence shown here is derived from an EMBL/GenBank/DDBJ whole genome shotgun (WGS) entry which is preliminary data.</text>
</comment>
<dbReference type="EMBL" id="BAAATE010000052">
    <property type="protein sequence ID" value="GAA2698637.1"/>
    <property type="molecule type" value="Genomic_DNA"/>
</dbReference>
<dbReference type="InterPro" id="IPR051207">
    <property type="entry name" value="ComplexI_NDUFA9_subunit"/>
</dbReference>
<accession>A0ABP6FRD2</accession>